<sequence>MADTDIKKISRGEEITGQYFVLLDRHIDDLQIAITLTYDPSNFSKFFKKYVKLTPDQWRKNNRSV</sequence>
<protein>
    <submittedName>
        <fullName evidence="4">Helix-turn-helix transcriptional regulator</fullName>
    </submittedName>
</protein>
<evidence type="ECO:0000313" key="5">
    <source>
        <dbReference type="Proteomes" id="UP000676386"/>
    </source>
</evidence>
<evidence type="ECO:0000256" key="1">
    <source>
        <dbReference type="ARBA" id="ARBA00023015"/>
    </source>
</evidence>
<accession>A0ABS5J732</accession>
<dbReference type="Proteomes" id="UP000676386">
    <property type="component" value="Unassembled WGS sequence"/>
</dbReference>
<gene>
    <name evidence="4" type="ORF">KE626_27095</name>
</gene>
<evidence type="ECO:0000259" key="3">
    <source>
        <dbReference type="PROSITE" id="PS01124"/>
    </source>
</evidence>
<reference evidence="4 5" key="1">
    <citation type="submission" date="2021-04" db="EMBL/GenBank/DDBJ databases">
        <title>Chitinophaga sp. nov., isolated from the rhizosphere soil.</title>
        <authorList>
            <person name="He S."/>
        </authorList>
    </citation>
    <scope>NUCLEOTIDE SEQUENCE [LARGE SCALE GENOMIC DNA]</scope>
    <source>
        <strain evidence="4 5">2R12</strain>
    </source>
</reference>
<dbReference type="RefSeq" id="WP_211976161.1">
    <property type="nucleotide sequence ID" value="NZ_CBFHAM010000010.1"/>
</dbReference>
<keyword evidence="1" id="KW-0805">Transcription regulation</keyword>
<keyword evidence="5" id="KW-1185">Reference proteome</keyword>
<keyword evidence="2" id="KW-0804">Transcription</keyword>
<organism evidence="4 5">
    <name type="scientific">Chitinophaga hostae</name>
    <dbReference type="NCBI Taxonomy" id="2831022"/>
    <lineage>
        <taxon>Bacteria</taxon>
        <taxon>Pseudomonadati</taxon>
        <taxon>Bacteroidota</taxon>
        <taxon>Chitinophagia</taxon>
        <taxon>Chitinophagales</taxon>
        <taxon>Chitinophagaceae</taxon>
        <taxon>Chitinophaga</taxon>
    </lineage>
</organism>
<dbReference type="InterPro" id="IPR018060">
    <property type="entry name" value="HTH_AraC"/>
</dbReference>
<name>A0ABS5J732_9BACT</name>
<dbReference type="Pfam" id="PF00165">
    <property type="entry name" value="HTH_AraC"/>
    <property type="match status" value="1"/>
</dbReference>
<proteinExistence type="predicted"/>
<dbReference type="InterPro" id="IPR009057">
    <property type="entry name" value="Homeodomain-like_sf"/>
</dbReference>
<comment type="caution">
    <text evidence="4">The sequence shown here is derived from an EMBL/GenBank/DDBJ whole genome shotgun (WGS) entry which is preliminary data.</text>
</comment>
<dbReference type="PROSITE" id="PS01124">
    <property type="entry name" value="HTH_ARAC_FAMILY_2"/>
    <property type="match status" value="1"/>
</dbReference>
<evidence type="ECO:0000256" key="2">
    <source>
        <dbReference type="ARBA" id="ARBA00023163"/>
    </source>
</evidence>
<dbReference type="SUPFAM" id="SSF46689">
    <property type="entry name" value="Homeodomain-like"/>
    <property type="match status" value="1"/>
</dbReference>
<evidence type="ECO:0000313" key="4">
    <source>
        <dbReference type="EMBL" id="MBS0031023.1"/>
    </source>
</evidence>
<feature type="domain" description="HTH araC/xylS-type" evidence="3">
    <location>
        <begin position="31"/>
        <end position="61"/>
    </location>
</feature>
<dbReference type="Gene3D" id="1.10.10.60">
    <property type="entry name" value="Homeodomain-like"/>
    <property type="match status" value="1"/>
</dbReference>
<dbReference type="EMBL" id="JAGTXB010000019">
    <property type="protein sequence ID" value="MBS0031023.1"/>
    <property type="molecule type" value="Genomic_DNA"/>
</dbReference>